<organism evidence="2 3">
    <name type="scientific">Ascobolus immersus RN42</name>
    <dbReference type="NCBI Taxonomy" id="1160509"/>
    <lineage>
        <taxon>Eukaryota</taxon>
        <taxon>Fungi</taxon>
        <taxon>Dikarya</taxon>
        <taxon>Ascomycota</taxon>
        <taxon>Pezizomycotina</taxon>
        <taxon>Pezizomycetes</taxon>
        <taxon>Pezizales</taxon>
        <taxon>Ascobolaceae</taxon>
        <taxon>Ascobolus</taxon>
    </lineage>
</organism>
<keyword evidence="3" id="KW-1185">Reference proteome</keyword>
<evidence type="ECO:0000313" key="2">
    <source>
        <dbReference type="EMBL" id="RPA85555.1"/>
    </source>
</evidence>
<evidence type="ECO:0000313" key="3">
    <source>
        <dbReference type="Proteomes" id="UP000275078"/>
    </source>
</evidence>
<name>A0A3N4IHD0_ASCIM</name>
<reference evidence="2 3" key="1">
    <citation type="journal article" date="2018" name="Nat. Ecol. Evol.">
        <title>Pezizomycetes genomes reveal the molecular basis of ectomycorrhizal truffle lifestyle.</title>
        <authorList>
            <person name="Murat C."/>
            <person name="Payen T."/>
            <person name="Noel B."/>
            <person name="Kuo A."/>
            <person name="Morin E."/>
            <person name="Chen J."/>
            <person name="Kohler A."/>
            <person name="Krizsan K."/>
            <person name="Balestrini R."/>
            <person name="Da Silva C."/>
            <person name="Montanini B."/>
            <person name="Hainaut M."/>
            <person name="Levati E."/>
            <person name="Barry K.W."/>
            <person name="Belfiori B."/>
            <person name="Cichocki N."/>
            <person name="Clum A."/>
            <person name="Dockter R.B."/>
            <person name="Fauchery L."/>
            <person name="Guy J."/>
            <person name="Iotti M."/>
            <person name="Le Tacon F."/>
            <person name="Lindquist E.A."/>
            <person name="Lipzen A."/>
            <person name="Malagnac F."/>
            <person name="Mello A."/>
            <person name="Molinier V."/>
            <person name="Miyauchi S."/>
            <person name="Poulain J."/>
            <person name="Riccioni C."/>
            <person name="Rubini A."/>
            <person name="Sitrit Y."/>
            <person name="Splivallo R."/>
            <person name="Traeger S."/>
            <person name="Wang M."/>
            <person name="Zifcakova L."/>
            <person name="Wipf D."/>
            <person name="Zambonelli A."/>
            <person name="Paolocci F."/>
            <person name="Nowrousian M."/>
            <person name="Ottonello S."/>
            <person name="Baldrian P."/>
            <person name="Spatafora J.W."/>
            <person name="Henrissat B."/>
            <person name="Nagy L.G."/>
            <person name="Aury J.M."/>
            <person name="Wincker P."/>
            <person name="Grigoriev I.V."/>
            <person name="Bonfante P."/>
            <person name="Martin F.M."/>
        </authorList>
    </citation>
    <scope>NUCLEOTIDE SEQUENCE [LARGE SCALE GENOMIC DNA]</scope>
    <source>
        <strain evidence="2 3">RN42</strain>
    </source>
</reference>
<feature type="region of interest" description="Disordered" evidence="1">
    <location>
        <begin position="60"/>
        <end position="91"/>
    </location>
</feature>
<proteinExistence type="predicted"/>
<gene>
    <name evidence="2" type="ORF">BJ508DRAFT_322592</name>
</gene>
<evidence type="ECO:0000256" key="1">
    <source>
        <dbReference type="SAM" id="MobiDB-lite"/>
    </source>
</evidence>
<sequence>MCLRVVERYAVCGCIYYVHGVDQCRQFGMLGHEVEDKVVLVGHSCQAHLATAYPEYYQQHDQTPHHTQQPETQATYHATTTAQYSTQSQTSADYSDYYNTSSYGVLPDNLPSQYGGAQASTTQPLAIGGRSYAFQGQYDSYQYSTGSSR</sequence>
<protein>
    <submittedName>
        <fullName evidence="2">Uncharacterized protein</fullName>
    </submittedName>
</protein>
<dbReference type="AlphaFoldDB" id="A0A3N4IHD0"/>
<dbReference type="Proteomes" id="UP000275078">
    <property type="component" value="Unassembled WGS sequence"/>
</dbReference>
<dbReference type="STRING" id="1160509.A0A3N4IHD0"/>
<dbReference type="OrthoDB" id="5355526at2759"/>
<dbReference type="EMBL" id="ML119653">
    <property type="protein sequence ID" value="RPA85555.1"/>
    <property type="molecule type" value="Genomic_DNA"/>
</dbReference>
<accession>A0A3N4IHD0</accession>